<reference evidence="1 2" key="1">
    <citation type="submission" date="2019-03" db="EMBL/GenBank/DDBJ databases">
        <title>Genomic Encyclopedia of Type Strains, Phase III (KMG-III): the genomes of soil and plant-associated and newly described type strains.</title>
        <authorList>
            <person name="Whitman W."/>
        </authorList>
    </citation>
    <scope>NUCLEOTIDE SEQUENCE [LARGE SCALE GENOMIC DNA]</scope>
    <source>
        <strain evidence="1 2">CECT 8455</strain>
    </source>
</reference>
<accession>A0A4R7D6W7</accession>
<dbReference type="InterPro" id="IPR010281">
    <property type="entry name" value="DUF885"/>
</dbReference>
<comment type="caution">
    <text evidence="1">The sequence shown here is derived from an EMBL/GenBank/DDBJ whole genome shotgun (WGS) entry which is preliminary data.</text>
</comment>
<dbReference type="RefSeq" id="WP_133673082.1">
    <property type="nucleotide sequence ID" value="NZ_SNZW01000014.1"/>
</dbReference>
<proteinExistence type="predicted"/>
<gene>
    <name evidence="1" type="ORF">DFQ03_2125</name>
</gene>
<evidence type="ECO:0000313" key="1">
    <source>
        <dbReference type="EMBL" id="TDS15484.1"/>
    </source>
</evidence>
<organism evidence="1 2">
    <name type="scientific">Maribacter caenipelagi</name>
    <dbReference type="NCBI Taxonomy" id="1447781"/>
    <lineage>
        <taxon>Bacteria</taxon>
        <taxon>Pseudomonadati</taxon>
        <taxon>Bacteroidota</taxon>
        <taxon>Flavobacteriia</taxon>
        <taxon>Flavobacteriales</taxon>
        <taxon>Flavobacteriaceae</taxon>
        <taxon>Maribacter</taxon>
    </lineage>
</organism>
<name>A0A4R7D6W7_9FLAO</name>
<dbReference type="PANTHER" id="PTHR33361">
    <property type="entry name" value="GLR0591 PROTEIN"/>
    <property type="match status" value="1"/>
</dbReference>
<dbReference type="PANTHER" id="PTHR33361:SF2">
    <property type="entry name" value="DUF885 DOMAIN-CONTAINING PROTEIN"/>
    <property type="match status" value="1"/>
</dbReference>
<dbReference type="Pfam" id="PF05960">
    <property type="entry name" value="DUF885"/>
    <property type="match status" value="1"/>
</dbReference>
<dbReference type="AlphaFoldDB" id="A0A4R7D6W7"/>
<dbReference type="OrthoDB" id="9760040at2"/>
<sequence>MNKFKFFNIVLMIALLIPFFGYQQENVKQRTKQSVVEQLSFIGNKSNFEDESERLKAFFEAYAQNQIAESPAMATFYGKPGYDDVWDDLSTEGVKIKLANLKLFNEAQKWFDVNELTEEEVVNLDIFNAAVGTQYSLESQFPEKYLIIDQIDGFHIYLPAIIQMMPTNSSTGVKNILSRLEGLPKLLQQAQSTLTEGIEKGIVMPRNTVIQVPEQLKQIISNTPEESVFYTPFANLKEGIIIEGRASITDYAQKIIATKINPALIKFTDFMEKEYLPNARESYGLNQLPNGEAWYNKLITYHTSTNMTAKEVHTLGLSEVTIIKKEMENLKSDIGFEGDLTAFNDFLREDPQFFFETPEELLTAYRDICKRIDPVLPKLFGKLPRLPYGVKQVPAYSEKASTTAYYSPGSLQSGIPGYFYANTYNLNARPKWEMEALSIHEAVPGHHLQISLASELEDVPEFRSMLNFTAFIEGWGLYSESLGPELGFYKDPYSKYGQLTYEMWRAIRLVVDTGIHAYGWSRQEAIDYFKMNSGKSIGDITVEIDRYIAMPGQALAYKIGELKIKELRKKAETALTDQFDTRAFHDVVLGSGTIPLDVLEVNVNNWILQQTKEL</sequence>
<evidence type="ECO:0000313" key="2">
    <source>
        <dbReference type="Proteomes" id="UP000295274"/>
    </source>
</evidence>
<protein>
    <submittedName>
        <fullName evidence="1">Uncharacterized protein (DUF885 family)</fullName>
    </submittedName>
</protein>
<keyword evidence="2" id="KW-1185">Reference proteome</keyword>
<dbReference type="EMBL" id="SNZW01000014">
    <property type="protein sequence ID" value="TDS15484.1"/>
    <property type="molecule type" value="Genomic_DNA"/>
</dbReference>
<dbReference type="Proteomes" id="UP000295274">
    <property type="component" value="Unassembled WGS sequence"/>
</dbReference>